<evidence type="ECO:0000256" key="5">
    <source>
        <dbReference type="ARBA" id="ARBA00022692"/>
    </source>
</evidence>
<keyword evidence="2" id="KW-1003">Cell membrane</keyword>
<dbReference type="EMBL" id="JAKXMK010000010">
    <property type="protein sequence ID" value="MCH6166536.1"/>
    <property type="molecule type" value="Genomic_DNA"/>
</dbReference>
<organism evidence="11 12">
    <name type="scientific">Pseudonocardia alaniniphila</name>
    <dbReference type="NCBI Taxonomy" id="75291"/>
    <lineage>
        <taxon>Bacteria</taxon>
        <taxon>Bacillati</taxon>
        <taxon>Actinomycetota</taxon>
        <taxon>Actinomycetes</taxon>
        <taxon>Pseudonocardiales</taxon>
        <taxon>Pseudonocardiaceae</taxon>
        <taxon>Pseudonocardia</taxon>
    </lineage>
</organism>
<name>A0ABS9TE10_9PSEU</name>
<feature type="transmembrane region" description="Helical" evidence="9">
    <location>
        <begin position="305"/>
        <end position="324"/>
    </location>
</feature>
<keyword evidence="6 9" id="KW-1133">Transmembrane helix</keyword>
<keyword evidence="4" id="KW-0808">Transferase</keyword>
<keyword evidence="3" id="KW-0328">Glycosyltransferase</keyword>
<feature type="transmembrane region" description="Helical" evidence="9">
    <location>
        <begin position="115"/>
        <end position="142"/>
    </location>
</feature>
<evidence type="ECO:0000256" key="4">
    <source>
        <dbReference type="ARBA" id="ARBA00022679"/>
    </source>
</evidence>
<protein>
    <submittedName>
        <fullName evidence="11">Glycosyltransferase family 39 protein</fullName>
    </submittedName>
</protein>
<feature type="transmembrane region" description="Helical" evidence="9">
    <location>
        <begin position="331"/>
        <end position="351"/>
    </location>
</feature>
<feature type="transmembrane region" description="Helical" evidence="9">
    <location>
        <begin position="179"/>
        <end position="197"/>
    </location>
</feature>
<evidence type="ECO:0000256" key="3">
    <source>
        <dbReference type="ARBA" id="ARBA00022676"/>
    </source>
</evidence>
<comment type="caution">
    <text evidence="11">The sequence shown here is derived from an EMBL/GenBank/DDBJ whole genome shotgun (WGS) entry which is preliminary data.</text>
</comment>
<feature type="domain" description="Glycosyltransferase RgtA/B/C/D-like" evidence="10">
    <location>
        <begin position="109"/>
        <end position="255"/>
    </location>
</feature>
<feature type="transmembrane region" description="Helical" evidence="9">
    <location>
        <begin position="245"/>
        <end position="264"/>
    </location>
</feature>
<dbReference type="Pfam" id="PF13231">
    <property type="entry name" value="PMT_2"/>
    <property type="match status" value="1"/>
</dbReference>
<evidence type="ECO:0000256" key="2">
    <source>
        <dbReference type="ARBA" id="ARBA00022475"/>
    </source>
</evidence>
<proteinExistence type="predicted"/>
<keyword evidence="12" id="KW-1185">Reference proteome</keyword>
<comment type="subcellular location">
    <subcellularLocation>
        <location evidence="1">Cell membrane</location>
        <topology evidence="1">Multi-pass membrane protein</topology>
    </subcellularLocation>
</comment>
<evidence type="ECO:0000313" key="11">
    <source>
        <dbReference type="EMBL" id="MCH6166536.1"/>
    </source>
</evidence>
<evidence type="ECO:0000256" key="9">
    <source>
        <dbReference type="SAM" id="Phobius"/>
    </source>
</evidence>
<reference evidence="11 12" key="1">
    <citation type="submission" date="2022-03" db="EMBL/GenBank/DDBJ databases">
        <title>Pseudonocardia alaer sp. nov., a novel actinomycete isolated from reed forest soil.</title>
        <authorList>
            <person name="Wang L."/>
        </authorList>
    </citation>
    <scope>NUCLEOTIDE SEQUENCE [LARGE SCALE GENOMIC DNA]</scope>
    <source>
        <strain evidence="11 12">Y-16303</strain>
    </source>
</reference>
<accession>A0ABS9TE10</accession>
<keyword evidence="5 9" id="KW-0812">Transmembrane</keyword>
<feature type="transmembrane region" description="Helical" evidence="9">
    <location>
        <begin position="203"/>
        <end position="233"/>
    </location>
</feature>
<feature type="compositionally biased region" description="Low complexity" evidence="8">
    <location>
        <begin position="535"/>
        <end position="549"/>
    </location>
</feature>
<dbReference type="InterPro" id="IPR038731">
    <property type="entry name" value="RgtA/B/C-like"/>
</dbReference>
<evidence type="ECO:0000259" key="10">
    <source>
        <dbReference type="Pfam" id="PF13231"/>
    </source>
</evidence>
<evidence type="ECO:0000256" key="7">
    <source>
        <dbReference type="ARBA" id="ARBA00023136"/>
    </source>
</evidence>
<dbReference type="Proteomes" id="UP001299970">
    <property type="component" value="Unassembled WGS sequence"/>
</dbReference>
<feature type="transmembrane region" description="Helical" evidence="9">
    <location>
        <begin position="393"/>
        <end position="415"/>
    </location>
</feature>
<dbReference type="InterPro" id="IPR050297">
    <property type="entry name" value="LipidA_mod_glycosyltrf_83"/>
</dbReference>
<evidence type="ECO:0000256" key="8">
    <source>
        <dbReference type="SAM" id="MobiDB-lite"/>
    </source>
</evidence>
<feature type="transmembrane region" description="Helical" evidence="9">
    <location>
        <begin position="363"/>
        <end position="386"/>
    </location>
</feature>
<sequence length="559" mass="60255">MSANERVGPTREARVDDPGRACEEGIDTVEIRPRLPALQWWVFAIVGIVVVLSVVRAYGPLTYPGDIWRQSDTATIAHNFATNGMNIFFPQINWGGAGPGYVETEFQLLPWLTAVLYLVFGEHVALGRLISLGFMLVAAAAFWGLARRLLPPTAAQWALAAFFLSPAFMRWGTAFMPEATVLAFYMLALLGFCRWLREDRVIFLVWAAAATSMAALVKPTSLHIGAVLGLWLVFAARDRLRRPSLYVAGLAALVAPVLWLRHAAWLHATYGNTFGVISGGDSKWGSLELWLSPGFYVGNFRSEAIFIYGLIGVPLAVFGAVWLWRRHSSTSLTVPLLAAGMIALAVYYFAVGRYSSTDLGIQYHVYSLPYAALAIGAGCTAVLHWTRGRWSPLAIGMTGVAMAVLLGSQAVNVFFQSLPDRSGVFGACATQLDAVSSPSDLVVVSTTSRTIEDGVTNNYQEPIVFFLADRQGWSLPADKHTPESVQSLRAEGARFLVVGDPQLVPAGGPLASWLADNADQIRSSAQDGCAIWDLGQSSRSSSASAGGSAPDSENPPGNP</sequence>
<feature type="transmembrane region" description="Helical" evidence="9">
    <location>
        <begin position="38"/>
        <end position="59"/>
    </location>
</feature>
<evidence type="ECO:0000256" key="1">
    <source>
        <dbReference type="ARBA" id="ARBA00004651"/>
    </source>
</evidence>
<evidence type="ECO:0000313" key="12">
    <source>
        <dbReference type="Proteomes" id="UP001299970"/>
    </source>
</evidence>
<dbReference type="RefSeq" id="WP_241036568.1">
    <property type="nucleotide sequence ID" value="NZ_BAAAJF010000039.1"/>
</dbReference>
<dbReference type="PANTHER" id="PTHR33908">
    <property type="entry name" value="MANNOSYLTRANSFERASE YKCB-RELATED"/>
    <property type="match status" value="1"/>
</dbReference>
<keyword evidence="7 9" id="KW-0472">Membrane</keyword>
<evidence type="ECO:0000256" key="6">
    <source>
        <dbReference type="ARBA" id="ARBA00022989"/>
    </source>
</evidence>
<dbReference type="PANTHER" id="PTHR33908:SF11">
    <property type="entry name" value="MEMBRANE PROTEIN"/>
    <property type="match status" value="1"/>
</dbReference>
<feature type="region of interest" description="Disordered" evidence="8">
    <location>
        <begin position="533"/>
        <end position="559"/>
    </location>
</feature>
<gene>
    <name evidence="11" type="ORF">MMF94_12670</name>
</gene>